<dbReference type="InterPro" id="IPR036388">
    <property type="entry name" value="WH-like_DNA-bd_sf"/>
</dbReference>
<dbReference type="PANTHER" id="PTHR34849:SF3">
    <property type="entry name" value="SSR2962 PROTEIN"/>
    <property type="match status" value="1"/>
</dbReference>
<proteinExistence type="predicted"/>
<dbReference type="PANTHER" id="PTHR34849">
    <property type="entry name" value="SSL5025 PROTEIN"/>
    <property type="match status" value="1"/>
</dbReference>
<sequence>MEHKRIDVNPEIMFGKPVIKGTRITVEHILRKLAGGMTAEEIIKDHPHLKPEDIFAAEEFAADYLAQEEIVFASGNKL</sequence>
<gene>
    <name evidence="1" type="ORF">MAG551_02413</name>
</gene>
<dbReference type="InterPro" id="IPR009057">
    <property type="entry name" value="Homeodomain-like_sf"/>
</dbReference>
<name>A0A941W4V2_9BACT</name>
<evidence type="ECO:0000313" key="1">
    <source>
        <dbReference type="EMBL" id="MBS1259343.1"/>
    </source>
</evidence>
<accession>A0A941W4V2</accession>
<dbReference type="Pfam" id="PF04255">
    <property type="entry name" value="DUF433"/>
    <property type="match status" value="1"/>
</dbReference>
<comment type="caution">
    <text evidence="1">The sequence shown here is derived from an EMBL/GenBank/DDBJ whole genome shotgun (WGS) entry which is preliminary data.</text>
</comment>
<reference evidence="1" key="1">
    <citation type="journal article" date="2021" name="ISME J.">
        <title>Fine-scale metabolic discontinuity in a stratified prokaryote microbiome of a Red Sea deep halocline.</title>
        <authorList>
            <person name="Michoud G."/>
            <person name="Ngugi D.K."/>
            <person name="Barozzi A."/>
            <person name="Merlino G."/>
            <person name="Calleja M.L."/>
            <person name="Delgado-Huertas A."/>
            <person name="Moran X.A.G."/>
            <person name="Daffonchio D."/>
        </authorList>
    </citation>
    <scope>NUCLEOTIDE SEQUENCE</scope>
    <source>
        <strain evidence="1">SuakinDeep_MAG55_1</strain>
    </source>
</reference>
<evidence type="ECO:0000313" key="2">
    <source>
        <dbReference type="Proteomes" id="UP000722750"/>
    </source>
</evidence>
<organism evidence="1 2">
    <name type="scientific">Candidatus Scalindua arabica</name>
    <dbReference type="NCBI Taxonomy" id="1127984"/>
    <lineage>
        <taxon>Bacteria</taxon>
        <taxon>Pseudomonadati</taxon>
        <taxon>Planctomycetota</taxon>
        <taxon>Candidatus Brocadiia</taxon>
        <taxon>Candidatus Brocadiales</taxon>
        <taxon>Candidatus Scalinduaceae</taxon>
        <taxon>Candidatus Scalindua</taxon>
    </lineage>
</organism>
<dbReference type="AlphaFoldDB" id="A0A941W4V2"/>
<protein>
    <recommendedName>
        <fullName evidence="3">DUF433 domain-containing protein</fullName>
    </recommendedName>
</protein>
<evidence type="ECO:0008006" key="3">
    <source>
        <dbReference type="Google" id="ProtNLM"/>
    </source>
</evidence>
<dbReference type="InterPro" id="IPR007367">
    <property type="entry name" value="DUF433"/>
</dbReference>
<dbReference type="SUPFAM" id="SSF46689">
    <property type="entry name" value="Homeodomain-like"/>
    <property type="match status" value="1"/>
</dbReference>
<dbReference type="Gene3D" id="1.10.10.10">
    <property type="entry name" value="Winged helix-like DNA-binding domain superfamily/Winged helix DNA-binding domain"/>
    <property type="match status" value="1"/>
</dbReference>
<dbReference type="Proteomes" id="UP000722750">
    <property type="component" value="Unassembled WGS sequence"/>
</dbReference>
<dbReference type="EMBL" id="JAANXD010000089">
    <property type="protein sequence ID" value="MBS1259343.1"/>
    <property type="molecule type" value="Genomic_DNA"/>
</dbReference>